<dbReference type="Proteomes" id="UP000652760">
    <property type="component" value="Unassembled WGS sequence"/>
</dbReference>
<keyword evidence="1" id="KW-0540">Nuclease</keyword>
<comment type="caution">
    <text evidence="1">The sequence shown here is derived from an EMBL/GenBank/DDBJ whole genome shotgun (WGS) entry which is preliminary data.</text>
</comment>
<evidence type="ECO:0000313" key="1">
    <source>
        <dbReference type="EMBL" id="MBK1838003.1"/>
    </source>
</evidence>
<proteinExistence type="predicted"/>
<protein>
    <submittedName>
        <fullName evidence="1">Restriction endonuclease</fullName>
    </submittedName>
</protein>
<gene>
    <name evidence="1" type="ORF">JHL17_11320</name>
</gene>
<dbReference type="GO" id="GO:0004519">
    <property type="term" value="F:endonuclease activity"/>
    <property type="evidence" value="ECO:0007669"/>
    <property type="project" value="UniProtKB-KW"/>
</dbReference>
<keyword evidence="2" id="KW-1185">Reference proteome</keyword>
<organism evidence="1 2">
    <name type="scientific">Azospirillum endophyticum</name>
    <dbReference type="NCBI Taxonomy" id="2800326"/>
    <lineage>
        <taxon>Bacteria</taxon>
        <taxon>Pseudomonadati</taxon>
        <taxon>Pseudomonadota</taxon>
        <taxon>Alphaproteobacteria</taxon>
        <taxon>Rhodospirillales</taxon>
        <taxon>Azospirillaceae</taxon>
        <taxon>Azospirillum</taxon>
    </lineage>
</organism>
<reference evidence="2" key="1">
    <citation type="submission" date="2021-01" db="EMBL/GenBank/DDBJ databases">
        <title>Genome public.</title>
        <authorList>
            <person name="Liu C."/>
            <person name="Sun Q."/>
        </authorList>
    </citation>
    <scope>NUCLEOTIDE SEQUENCE [LARGE SCALE GENOMIC DNA]</scope>
    <source>
        <strain evidence="2">YIM B02556</strain>
    </source>
</reference>
<sequence>MVAKPIRTIGPLHLEDLEPHRFEDLVRQLLYDFRPWRQLEATGRGGGDEGFDARGWEIVPDAAEIDQPEEDGETSEPSYQDRQWLVQCKREKAIGPGKLVGYLDEVPEDERGNLYGIVFAAACDFSMRARTAFREKVRELGISEAHLWGKAELEDMLFQPKNDHLLFAYTGISLQVRRRSVKTEVRARLAMKRKATRHLREGGEVLIRDAEDDRFPYLDETPDNNNSRGNWMVRHFQGCFHDGLRFQHRRHFAFLDDDGVHWDFAESMDDAAVEGWRNPWAETEDDDARRNARHEAFHAWEALPEKNRAWFEVHTVLPYENIIDIDELGDDAFHGPQIFTTQFYLNSSGPFLRKSFISLHTLEGRWHSQMDSLGHENRVEVFSRDPRKKQFKA</sequence>
<dbReference type="RefSeq" id="WP_200193075.1">
    <property type="nucleotide sequence ID" value="NZ_JAENHM010000030.1"/>
</dbReference>
<keyword evidence="1" id="KW-0255">Endonuclease</keyword>
<dbReference type="EMBL" id="JAENHM010000030">
    <property type="protein sequence ID" value="MBK1838003.1"/>
    <property type="molecule type" value="Genomic_DNA"/>
</dbReference>
<keyword evidence="1" id="KW-0378">Hydrolase</keyword>
<name>A0ABS1F3N2_9PROT</name>
<accession>A0ABS1F3N2</accession>
<evidence type="ECO:0000313" key="2">
    <source>
        <dbReference type="Proteomes" id="UP000652760"/>
    </source>
</evidence>